<organism evidence="5 6">
    <name type="scientific">Rhizodiscina lignyota</name>
    <dbReference type="NCBI Taxonomy" id="1504668"/>
    <lineage>
        <taxon>Eukaryota</taxon>
        <taxon>Fungi</taxon>
        <taxon>Dikarya</taxon>
        <taxon>Ascomycota</taxon>
        <taxon>Pezizomycotina</taxon>
        <taxon>Dothideomycetes</taxon>
        <taxon>Pleosporomycetidae</taxon>
        <taxon>Aulographales</taxon>
        <taxon>Rhizodiscinaceae</taxon>
        <taxon>Rhizodiscina</taxon>
    </lineage>
</organism>
<reference evidence="5" key="1">
    <citation type="journal article" date="2020" name="Stud. Mycol.">
        <title>101 Dothideomycetes genomes: a test case for predicting lifestyles and emergence of pathogens.</title>
        <authorList>
            <person name="Haridas S."/>
            <person name="Albert R."/>
            <person name="Binder M."/>
            <person name="Bloem J."/>
            <person name="Labutti K."/>
            <person name="Salamov A."/>
            <person name="Andreopoulos B."/>
            <person name="Baker S."/>
            <person name="Barry K."/>
            <person name="Bills G."/>
            <person name="Bluhm B."/>
            <person name="Cannon C."/>
            <person name="Castanera R."/>
            <person name="Culley D."/>
            <person name="Daum C."/>
            <person name="Ezra D."/>
            <person name="Gonzalez J."/>
            <person name="Henrissat B."/>
            <person name="Kuo A."/>
            <person name="Liang C."/>
            <person name="Lipzen A."/>
            <person name="Lutzoni F."/>
            <person name="Magnuson J."/>
            <person name="Mondo S."/>
            <person name="Nolan M."/>
            <person name="Ohm R."/>
            <person name="Pangilinan J."/>
            <person name="Park H.-J."/>
            <person name="Ramirez L."/>
            <person name="Alfaro M."/>
            <person name="Sun H."/>
            <person name="Tritt A."/>
            <person name="Yoshinaga Y."/>
            <person name="Zwiers L.-H."/>
            <person name="Turgeon B."/>
            <person name="Goodwin S."/>
            <person name="Spatafora J."/>
            <person name="Crous P."/>
            <person name="Grigoriev I."/>
        </authorList>
    </citation>
    <scope>NUCLEOTIDE SEQUENCE</scope>
    <source>
        <strain evidence="5">CBS 133067</strain>
    </source>
</reference>
<accession>A0A9P4M842</accession>
<evidence type="ECO:0000313" key="6">
    <source>
        <dbReference type="Proteomes" id="UP000799772"/>
    </source>
</evidence>
<dbReference type="InterPro" id="IPR029063">
    <property type="entry name" value="SAM-dependent_MTases_sf"/>
</dbReference>
<dbReference type="GO" id="GO:0008171">
    <property type="term" value="F:O-methyltransferase activity"/>
    <property type="evidence" value="ECO:0007669"/>
    <property type="project" value="InterPro"/>
</dbReference>
<dbReference type="Proteomes" id="UP000799772">
    <property type="component" value="Unassembled WGS sequence"/>
</dbReference>
<dbReference type="InterPro" id="IPR016461">
    <property type="entry name" value="COMT-like"/>
</dbReference>
<comment type="caution">
    <text evidence="5">The sequence shown here is derived from an EMBL/GenBank/DDBJ whole genome shotgun (WGS) entry which is preliminary data.</text>
</comment>
<gene>
    <name evidence="5" type="ORF">NA57DRAFT_72631</name>
</gene>
<dbReference type="EMBL" id="ML978123">
    <property type="protein sequence ID" value="KAF2101188.1"/>
    <property type="molecule type" value="Genomic_DNA"/>
</dbReference>
<dbReference type="InterPro" id="IPR001077">
    <property type="entry name" value="COMT_C"/>
</dbReference>
<evidence type="ECO:0000259" key="4">
    <source>
        <dbReference type="Pfam" id="PF00891"/>
    </source>
</evidence>
<evidence type="ECO:0000313" key="5">
    <source>
        <dbReference type="EMBL" id="KAF2101188.1"/>
    </source>
</evidence>
<dbReference type="Pfam" id="PF00891">
    <property type="entry name" value="Methyltransf_2"/>
    <property type="match status" value="1"/>
</dbReference>
<dbReference type="SUPFAM" id="SSF53335">
    <property type="entry name" value="S-adenosyl-L-methionine-dependent methyltransferases"/>
    <property type="match status" value="1"/>
</dbReference>
<dbReference type="AlphaFoldDB" id="A0A9P4M842"/>
<feature type="domain" description="O-methyltransferase C-terminal" evidence="4">
    <location>
        <begin position="204"/>
        <end position="396"/>
    </location>
</feature>
<dbReference type="Gene3D" id="1.10.10.10">
    <property type="entry name" value="Winged helix-like DNA-binding domain superfamily/Winged helix DNA-binding domain"/>
    <property type="match status" value="1"/>
</dbReference>
<keyword evidence="3" id="KW-0949">S-adenosyl-L-methionine</keyword>
<keyword evidence="6" id="KW-1185">Reference proteome</keyword>
<dbReference type="PANTHER" id="PTHR43712">
    <property type="entry name" value="PUTATIVE (AFU_ORTHOLOGUE AFUA_4G14580)-RELATED"/>
    <property type="match status" value="1"/>
</dbReference>
<keyword evidence="2" id="KW-0808">Transferase</keyword>
<sequence>MAELVKLAKELLRHAEQLESQLKEIQAPEPSLEAGGPAMYPDSVRYPEIYKSREAVADKSKRLLQLSAGPADTLRAIAGPERSKLAMCSVVDHFDIHNAVPQTGSISFSDLAKKINVQQGILERVMRFGFSFCLFKEEPVGHVKHSALSQAFSQLRGWLHWMARKDSALAFQAWPRAVEVYTDDPKPGVRCMPYNIGNEHNNAFFDALIAEPGAMDKFAEAMKCVSSASGGQDGTIYAQAYDWDALDEGPVVDLGGGKGHLSLAIAKAHPKLRFMVQDLPSNEEPFNQAIPEDMKSRIKYQVHDFFKPQPESVGAKVFFMKWVMHDWPDRDCSAILKNLVPEVERGAKILIIDKILPDPASKLTGYDDYALFADLLMWTVLNGCERNVEQFKALLKMTDERLRILSVNRPPGCELGFVEVGF</sequence>
<evidence type="ECO:0000256" key="3">
    <source>
        <dbReference type="ARBA" id="ARBA00022691"/>
    </source>
</evidence>
<dbReference type="Gene3D" id="3.40.50.150">
    <property type="entry name" value="Vaccinia Virus protein VP39"/>
    <property type="match status" value="1"/>
</dbReference>
<dbReference type="InterPro" id="IPR036388">
    <property type="entry name" value="WH-like_DNA-bd_sf"/>
</dbReference>
<proteinExistence type="predicted"/>
<keyword evidence="1 5" id="KW-0489">Methyltransferase</keyword>
<dbReference type="OrthoDB" id="2410195at2759"/>
<dbReference type="GO" id="GO:0032259">
    <property type="term" value="P:methylation"/>
    <property type="evidence" value="ECO:0007669"/>
    <property type="project" value="UniProtKB-KW"/>
</dbReference>
<protein>
    <submittedName>
        <fullName evidence="5">S-adenosyl-L-methionine-dependent methyltransferase</fullName>
    </submittedName>
</protein>
<evidence type="ECO:0000256" key="2">
    <source>
        <dbReference type="ARBA" id="ARBA00022679"/>
    </source>
</evidence>
<dbReference type="PROSITE" id="PS51683">
    <property type="entry name" value="SAM_OMT_II"/>
    <property type="match status" value="1"/>
</dbReference>
<dbReference type="PANTHER" id="PTHR43712:SF16">
    <property type="entry name" value="O-METHYLTRANSFERASE ELCB"/>
    <property type="match status" value="1"/>
</dbReference>
<name>A0A9P4M842_9PEZI</name>
<evidence type="ECO:0000256" key="1">
    <source>
        <dbReference type="ARBA" id="ARBA00022603"/>
    </source>
</evidence>